<dbReference type="AlphaFoldDB" id="A0A6C0K1U5"/>
<protein>
    <submittedName>
        <fullName evidence="1">Uncharacterized protein</fullName>
    </submittedName>
</protein>
<accession>A0A6C0K1U5</accession>
<reference evidence="1" key="1">
    <citation type="journal article" date="2020" name="Nature">
        <title>Giant virus diversity and host interactions through global metagenomics.</title>
        <authorList>
            <person name="Schulz F."/>
            <person name="Roux S."/>
            <person name="Paez-Espino D."/>
            <person name="Jungbluth S."/>
            <person name="Walsh D.A."/>
            <person name="Denef V.J."/>
            <person name="McMahon K.D."/>
            <person name="Konstantinidis K.T."/>
            <person name="Eloe-Fadrosh E.A."/>
            <person name="Kyrpides N.C."/>
            <person name="Woyke T."/>
        </authorList>
    </citation>
    <scope>NUCLEOTIDE SEQUENCE</scope>
    <source>
        <strain evidence="1">GVMAG-S-1101165-84</strain>
    </source>
</reference>
<name>A0A6C0K1U5_9ZZZZ</name>
<proteinExistence type="predicted"/>
<dbReference type="EMBL" id="MN740778">
    <property type="protein sequence ID" value="QHU11076.1"/>
    <property type="molecule type" value="Genomic_DNA"/>
</dbReference>
<organism evidence="1">
    <name type="scientific">viral metagenome</name>
    <dbReference type="NCBI Taxonomy" id="1070528"/>
    <lineage>
        <taxon>unclassified sequences</taxon>
        <taxon>metagenomes</taxon>
        <taxon>organismal metagenomes</taxon>
    </lineage>
</organism>
<evidence type="ECO:0000313" key="1">
    <source>
        <dbReference type="EMBL" id="QHU11076.1"/>
    </source>
</evidence>
<sequence>MSPTSMLASILALLLLLLLVSRYPTSIRESESESESENESVELEIQTLSVESRPTVHLALQTYSMPSLEDGAPVYEGRQLYSEYNGSYKTYTS</sequence>